<feature type="compositionally biased region" description="Polar residues" evidence="10">
    <location>
        <begin position="288"/>
        <end position="304"/>
    </location>
</feature>
<feature type="compositionally biased region" description="Pro residues" evidence="10">
    <location>
        <begin position="662"/>
        <end position="672"/>
    </location>
</feature>
<dbReference type="PANTHER" id="PTHR45838:SF9">
    <property type="entry name" value="LEUKEMIA PROTEIN, MLL, PUTATIVE-RELATED"/>
    <property type="match status" value="1"/>
</dbReference>
<evidence type="ECO:0000256" key="1">
    <source>
        <dbReference type="ARBA" id="ARBA00004123"/>
    </source>
</evidence>
<keyword evidence="2 13" id="KW-0489">Methyltransferase</keyword>
<dbReference type="InterPro" id="IPR046341">
    <property type="entry name" value="SET_dom_sf"/>
</dbReference>
<evidence type="ECO:0000256" key="9">
    <source>
        <dbReference type="ARBA" id="ARBA00023242"/>
    </source>
</evidence>
<feature type="region of interest" description="Disordered" evidence="10">
    <location>
        <begin position="616"/>
        <end position="681"/>
    </location>
</feature>
<dbReference type="Pfam" id="PF05964">
    <property type="entry name" value="FYRN"/>
    <property type="match status" value="1"/>
</dbReference>
<evidence type="ECO:0000256" key="2">
    <source>
        <dbReference type="ARBA" id="ARBA00022603"/>
    </source>
</evidence>
<evidence type="ECO:0000256" key="8">
    <source>
        <dbReference type="ARBA" id="ARBA00023163"/>
    </source>
</evidence>
<keyword evidence="3 13" id="KW-0808">Transferase</keyword>
<name>A0A2R5LN23_9ACAR</name>
<dbReference type="InterPro" id="IPR001214">
    <property type="entry name" value="SET_dom"/>
</dbReference>
<evidence type="ECO:0000313" key="13">
    <source>
        <dbReference type="EMBL" id="MBY10933.1"/>
    </source>
</evidence>
<dbReference type="Pfam" id="PF05965">
    <property type="entry name" value="FYRC"/>
    <property type="match status" value="1"/>
</dbReference>
<dbReference type="SMART" id="SM00541">
    <property type="entry name" value="FYRN"/>
    <property type="match status" value="1"/>
</dbReference>
<feature type="compositionally biased region" description="Polar residues" evidence="10">
    <location>
        <begin position="220"/>
        <end position="245"/>
    </location>
</feature>
<sequence>MTVESLGYLTEASDLETVLVPVNYRCRRLFWSTKNPRQRVVYTCRTYQVRPPKVPHRDDPGENTTIVHDSQPMRKRRRSSELAPAGGHCDILDSCDRVGPVVSSSEEQNDRTVELLSSSKGSPVGDFLDGPRDDTFSLDSSRFTEGHSDLSGMDDLDAKILDELAKCVQGTDSQLDFAELLENISRTCDNSAVPKDEQGGMGGACGEAANQPVPVIAQGSPDNVQRVQTTSSSPGASEKWQTSITRGPVAGTKSVNSTRGNDSSQKINKVTKQHSGCCTCNRGLTKATVTGNRTSSPAPSSQTKSRARPRPSAAPVSPKAILPKTTTSQGCMQKRVPQPPLPVPTVQQTTCVPQVGPQPPLPLDLSRFISGYAPYPTYNIPLVNQFPSTINMTSVSCDKFEVYEVPGGTIIIPRQHYRLNNCVSTLGMGAQVAYLGSVPLMTAPFMQPAPAPLAFIGQPPVMPLALQPPSVCSQVPLVAGPGIVAGGNVMSASITGGMVSSSMASTTAISQVQQAVSGMPADPVHAAAPSSEHRKKAVVTQKQCTKAVVVRNQSVVAHHGSTKSVMTQRSSIVSQHQCTKCLVVQQNNECVPQRQPTPPPPESTSSDVLGTVLEAASSSTDHAKPSLSPPHEVANYPEPDSSTAEDLFGTSGSLPERMSPVLLPPPQSPFSPSPEMSPRSGDAAEGIFALLQKAAQRILQEGWPSDGDLEPEQSPPKPEQSSSAEPAPVAPHTLPPPQQEPIVHSTVNLLPSDSPRKAPEGPYIMYEIKSEDGFEYSSADIHEAWRYVFEKLQDSRAAANLQPLTVDDVDGYAMIGLVHNTVVYLIEQLPGTDNCINYTFKFHKKECVKLPENASGCARLEWYRGRGEDHDMFKFLASRHRLPPQYDPLASSQTTEEVEVVHKSSRRVTSLDLPMAMRFRHLKTTAKEAVGVYRSSIHGRGLYCRRNIDAGEMIIEYAGEVIRAALTDKREKYYESKGIGCYMFRIDDTDVVDATMHGNAARFINHSCDPNCYSKVITVDNKKHIVIFAQRRILKGEELTYDYKFPIEDVKIPCSCGSRRCRKFLN</sequence>
<dbReference type="GO" id="GO:0003677">
    <property type="term" value="F:DNA binding"/>
    <property type="evidence" value="ECO:0007669"/>
    <property type="project" value="UniProtKB-KW"/>
</dbReference>
<dbReference type="Pfam" id="PF00856">
    <property type="entry name" value="SET"/>
    <property type="match status" value="1"/>
</dbReference>
<dbReference type="AlphaFoldDB" id="A0A2R5LN23"/>
<keyword evidence="5" id="KW-0805">Transcription regulation</keyword>
<keyword evidence="8" id="KW-0804">Transcription</keyword>
<dbReference type="InterPro" id="IPR003616">
    <property type="entry name" value="Post-SET_dom"/>
</dbReference>
<dbReference type="SMART" id="SM00317">
    <property type="entry name" value="SET"/>
    <property type="match status" value="1"/>
</dbReference>
<protein>
    <submittedName>
        <fullName evidence="13">Putative histone-lysine n-methyltransferase mll isoform x17</fullName>
    </submittedName>
</protein>
<feature type="region of interest" description="Disordered" evidence="10">
    <location>
        <begin position="703"/>
        <end position="741"/>
    </location>
</feature>
<dbReference type="Gene3D" id="3.30.160.360">
    <property type="match status" value="2"/>
</dbReference>
<dbReference type="FunFam" id="2.170.270.10:FF:000004">
    <property type="entry name" value="Histone-lysine N-methyltransferase"/>
    <property type="match status" value="1"/>
</dbReference>
<accession>A0A2R5LN23</accession>
<evidence type="ECO:0000256" key="3">
    <source>
        <dbReference type="ARBA" id="ARBA00022679"/>
    </source>
</evidence>
<evidence type="ECO:0000259" key="11">
    <source>
        <dbReference type="PROSITE" id="PS50280"/>
    </source>
</evidence>
<evidence type="ECO:0000259" key="12">
    <source>
        <dbReference type="PROSITE" id="PS50868"/>
    </source>
</evidence>
<dbReference type="InterPro" id="IPR003888">
    <property type="entry name" value="FYrich_N"/>
</dbReference>
<dbReference type="PROSITE" id="PS50280">
    <property type="entry name" value="SET"/>
    <property type="match status" value="1"/>
</dbReference>
<dbReference type="SMART" id="SM00508">
    <property type="entry name" value="PostSET"/>
    <property type="match status" value="1"/>
</dbReference>
<dbReference type="InterPro" id="IPR047219">
    <property type="entry name" value="KMT2A_2B_SET"/>
</dbReference>
<evidence type="ECO:0000256" key="4">
    <source>
        <dbReference type="ARBA" id="ARBA00022691"/>
    </source>
</evidence>
<feature type="region of interest" description="Disordered" evidence="10">
    <location>
        <begin position="51"/>
        <end position="85"/>
    </location>
</feature>
<dbReference type="GO" id="GO:0045893">
    <property type="term" value="P:positive regulation of DNA-templated transcription"/>
    <property type="evidence" value="ECO:0007669"/>
    <property type="project" value="TreeGrafter"/>
</dbReference>
<feature type="domain" description="SET" evidence="11">
    <location>
        <begin position="928"/>
        <end position="1044"/>
    </location>
</feature>
<evidence type="ECO:0000256" key="10">
    <source>
        <dbReference type="SAM" id="MobiDB-lite"/>
    </source>
</evidence>
<dbReference type="Gene3D" id="2.170.270.10">
    <property type="entry name" value="SET domain"/>
    <property type="match status" value="1"/>
</dbReference>
<dbReference type="GO" id="GO:0042800">
    <property type="term" value="F:histone H3K4 methyltransferase activity"/>
    <property type="evidence" value="ECO:0007669"/>
    <property type="project" value="TreeGrafter"/>
</dbReference>
<keyword evidence="6" id="KW-0103">Bromodomain</keyword>
<organism evidence="13">
    <name type="scientific">Ornithodoros turicata</name>
    <dbReference type="NCBI Taxonomy" id="34597"/>
    <lineage>
        <taxon>Eukaryota</taxon>
        <taxon>Metazoa</taxon>
        <taxon>Ecdysozoa</taxon>
        <taxon>Arthropoda</taxon>
        <taxon>Chelicerata</taxon>
        <taxon>Arachnida</taxon>
        <taxon>Acari</taxon>
        <taxon>Parasitiformes</taxon>
        <taxon>Ixodida</taxon>
        <taxon>Ixodoidea</taxon>
        <taxon>Argasidae</taxon>
        <taxon>Ornithodorinae</taxon>
        <taxon>Ornithodoros</taxon>
    </lineage>
</organism>
<dbReference type="PROSITE" id="PS50868">
    <property type="entry name" value="POST_SET"/>
    <property type="match status" value="1"/>
</dbReference>
<reference evidence="13" key="1">
    <citation type="submission" date="2018-03" db="EMBL/GenBank/DDBJ databases">
        <title>The relapsing fever spirochete Borrelia turicatae persists in the highly oxidative environment of its soft-bodied tick vector.</title>
        <authorList>
            <person name="Bourret T.J."/>
            <person name="Boyle W.K."/>
            <person name="Valenzuela J.G."/>
            <person name="Oliveira F."/>
            <person name="Lopez J.E."/>
        </authorList>
    </citation>
    <scope>NUCLEOTIDE SEQUENCE</scope>
    <source>
        <strain evidence="13">Kansas strain/isolate</strain>
        <tissue evidence="13">Salivary glands</tissue>
    </source>
</reference>
<dbReference type="CDD" id="cd19170">
    <property type="entry name" value="SET_KMT2A_2B"/>
    <property type="match status" value="1"/>
</dbReference>
<feature type="region of interest" description="Disordered" evidence="10">
    <location>
        <begin position="214"/>
        <end position="268"/>
    </location>
</feature>
<dbReference type="GO" id="GO:0032259">
    <property type="term" value="P:methylation"/>
    <property type="evidence" value="ECO:0007669"/>
    <property type="project" value="UniProtKB-KW"/>
</dbReference>
<feature type="region of interest" description="Disordered" evidence="10">
    <location>
        <begin position="288"/>
        <end position="342"/>
    </location>
</feature>
<feature type="compositionally biased region" description="Low complexity" evidence="10">
    <location>
        <begin position="719"/>
        <end position="732"/>
    </location>
</feature>
<dbReference type="PANTHER" id="PTHR45838">
    <property type="entry name" value="HISTONE-LYSINE-N-METHYLTRANSFERASE 2 KMT2 FAMILY MEMBER"/>
    <property type="match status" value="1"/>
</dbReference>
<proteinExistence type="predicted"/>
<feature type="compositionally biased region" description="Polar residues" evidence="10">
    <location>
        <begin position="253"/>
        <end position="268"/>
    </location>
</feature>
<evidence type="ECO:0000256" key="5">
    <source>
        <dbReference type="ARBA" id="ARBA00023015"/>
    </source>
</evidence>
<dbReference type="PROSITE" id="PS51542">
    <property type="entry name" value="FYRN"/>
    <property type="match status" value="1"/>
</dbReference>
<keyword evidence="4" id="KW-0949">S-adenosyl-L-methionine</keyword>
<dbReference type="SMART" id="SM00542">
    <property type="entry name" value="FYRC"/>
    <property type="match status" value="1"/>
</dbReference>
<dbReference type="InterPro" id="IPR003889">
    <property type="entry name" value="FYrich_C"/>
</dbReference>
<feature type="domain" description="Post-SET" evidence="12">
    <location>
        <begin position="1050"/>
        <end position="1066"/>
    </location>
</feature>
<keyword evidence="9" id="KW-0539">Nucleus</keyword>
<evidence type="ECO:0000256" key="7">
    <source>
        <dbReference type="ARBA" id="ARBA00023125"/>
    </source>
</evidence>
<dbReference type="PROSITE" id="PS51543">
    <property type="entry name" value="FYRC"/>
    <property type="match status" value="1"/>
</dbReference>
<comment type="subcellular location">
    <subcellularLocation>
        <location evidence="1">Nucleus</location>
    </subcellularLocation>
</comment>
<dbReference type="EMBL" id="GGLE01006807">
    <property type="protein sequence ID" value="MBY10933.1"/>
    <property type="molecule type" value="Transcribed_RNA"/>
</dbReference>
<evidence type="ECO:0000256" key="6">
    <source>
        <dbReference type="ARBA" id="ARBA00023117"/>
    </source>
</evidence>
<keyword evidence="7" id="KW-0238">DNA-binding</keyword>
<dbReference type="GO" id="GO:0035097">
    <property type="term" value="C:histone methyltransferase complex"/>
    <property type="evidence" value="ECO:0007669"/>
    <property type="project" value="TreeGrafter"/>
</dbReference>
<feature type="region of interest" description="Disordered" evidence="10">
    <location>
        <begin position="100"/>
        <end position="133"/>
    </location>
</feature>
<dbReference type="SUPFAM" id="SSF82199">
    <property type="entry name" value="SET domain"/>
    <property type="match status" value="1"/>
</dbReference>